<dbReference type="OrthoDB" id="2991472at2"/>
<feature type="chain" id="PRO_5006417177" evidence="1">
    <location>
        <begin position="36"/>
        <end position="167"/>
    </location>
</feature>
<evidence type="ECO:0000256" key="1">
    <source>
        <dbReference type="SAM" id="SignalP"/>
    </source>
</evidence>
<accession>A0A0R2FYL3</accession>
<dbReference type="InParanoid" id="A0A0R2FYL3"/>
<organism evidence="2 3">
    <name type="scientific">Weissella halotolerans DSM 20190</name>
    <dbReference type="NCBI Taxonomy" id="1123500"/>
    <lineage>
        <taxon>Bacteria</taxon>
        <taxon>Bacillati</taxon>
        <taxon>Bacillota</taxon>
        <taxon>Bacilli</taxon>
        <taxon>Lactobacillales</taxon>
        <taxon>Lactobacillaceae</taxon>
        <taxon>Weissella</taxon>
    </lineage>
</organism>
<dbReference type="EMBL" id="JQAX01000001">
    <property type="protein sequence ID" value="KRN33523.1"/>
    <property type="molecule type" value="Genomic_DNA"/>
</dbReference>
<dbReference type="STRING" id="1123500.GCA_000420365_00176"/>
<name>A0A0R2FYL3_9LACO</name>
<gene>
    <name evidence="2" type="ORF">IV68_GL000327</name>
</gene>
<evidence type="ECO:0000313" key="3">
    <source>
        <dbReference type="Proteomes" id="UP000051296"/>
    </source>
</evidence>
<dbReference type="Proteomes" id="UP000051296">
    <property type="component" value="Unassembled WGS sequence"/>
</dbReference>
<reference evidence="2 3" key="1">
    <citation type="journal article" date="2015" name="Genome Announc.">
        <title>Expanding the biotechnology potential of lactobacilli through comparative genomics of 213 strains and associated genera.</title>
        <authorList>
            <person name="Sun Z."/>
            <person name="Harris H.M."/>
            <person name="McCann A."/>
            <person name="Guo C."/>
            <person name="Argimon S."/>
            <person name="Zhang W."/>
            <person name="Yang X."/>
            <person name="Jeffery I.B."/>
            <person name="Cooney J.C."/>
            <person name="Kagawa T.F."/>
            <person name="Liu W."/>
            <person name="Song Y."/>
            <person name="Salvetti E."/>
            <person name="Wrobel A."/>
            <person name="Rasinkangas P."/>
            <person name="Parkhill J."/>
            <person name="Rea M.C."/>
            <person name="O'Sullivan O."/>
            <person name="Ritari J."/>
            <person name="Douillard F.P."/>
            <person name="Paul Ross R."/>
            <person name="Yang R."/>
            <person name="Briner A.E."/>
            <person name="Felis G.E."/>
            <person name="de Vos W.M."/>
            <person name="Barrangou R."/>
            <person name="Klaenhammer T.R."/>
            <person name="Caufield P.W."/>
            <person name="Cui Y."/>
            <person name="Zhang H."/>
            <person name="O'Toole P.W."/>
        </authorList>
    </citation>
    <scope>NUCLEOTIDE SEQUENCE [LARGE SCALE GENOMIC DNA]</scope>
    <source>
        <strain evidence="2 3">DSM 20190</strain>
    </source>
</reference>
<dbReference type="RefSeq" id="WP_022790979.1">
    <property type="nucleotide sequence ID" value="NZ_ATUU01000001.1"/>
</dbReference>
<keyword evidence="3" id="KW-1185">Reference proteome</keyword>
<protein>
    <submittedName>
        <fullName evidence="2">Uncharacterized protein</fullName>
    </submittedName>
</protein>
<dbReference type="AlphaFoldDB" id="A0A0R2FYL3"/>
<dbReference type="PATRIC" id="fig|1123500.6.peg.327"/>
<proteinExistence type="predicted"/>
<comment type="caution">
    <text evidence="2">The sequence shown here is derived from an EMBL/GenBank/DDBJ whole genome shotgun (WGS) entry which is preliminary data.</text>
</comment>
<evidence type="ECO:0000313" key="2">
    <source>
        <dbReference type="EMBL" id="KRN33523.1"/>
    </source>
</evidence>
<sequence>MQYTHIIKSFNKFSILALLASSIAVPASGVVIAHADEVESPAKVVQTASDTQLQTAKTFLTQYAGFNDYDYAQMTNQEVIDLYNSAQKPTTEFVGGTTVAKAVLRVWKKLPASVRRKIGQYTGLSGLLKAIDHFTGTEYHIIYSALRRVGLSPRDADWVTKAITLFI</sequence>
<feature type="signal peptide" evidence="1">
    <location>
        <begin position="1"/>
        <end position="35"/>
    </location>
</feature>
<keyword evidence="1" id="KW-0732">Signal</keyword>